<gene>
    <name evidence="1" type="ORF">M8744_15855</name>
</gene>
<evidence type="ECO:0000313" key="1">
    <source>
        <dbReference type="EMBL" id="MCM2563631.1"/>
    </source>
</evidence>
<dbReference type="EMBL" id="JAMQGO010000014">
    <property type="protein sequence ID" value="MCM2563631.1"/>
    <property type="molecule type" value="Genomic_DNA"/>
</dbReference>
<reference evidence="1" key="1">
    <citation type="submission" date="2022-06" db="EMBL/GenBank/DDBJ databases">
        <title>Lutimaribacter sp. EGI FJ00013, a novel bacterium isolated from a salt lake sediment enrichment.</title>
        <authorList>
            <person name="Gao L."/>
            <person name="Fang B.-Z."/>
            <person name="Li W.-J."/>
        </authorList>
    </citation>
    <scope>NUCLEOTIDE SEQUENCE</scope>
    <source>
        <strain evidence="1">EGI FJ00013</strain>
    </source>
</reference>
<accession>A0ACC6A0V9</accession>
<proteinExistence type="predicted"/>
<keyword evidence="2" id="KW-1185">Reference proteome</keyword>
<evidence type="ECO:0000313" key="2">
    <source>
        <dbReference type="Proteomes" id="UP001203036"/>
    </source>
</evidence>
<comment type="caution">
    <text evidence="1">The sequence shown here is derived from an EMBL/GenBank/DDBJ whole genome shotgun (WGS) entry which is preliminary data.</text>
</comment>
<dbReference type="Proteomes" id="UP001203036">
    <property type="component" value="Unassembled WGS sequence"/>
</dbReference>
<name>A0ACC6A0V9_9RHOB</name>
<protein>
    <submittedName>
        <fullName evidence="1">PqqD family protein</fullName>
    </submittedName>
</protein>
<sequence>MAENGQNKPAAEARRTRASVSRATRLSFAGLSHEVELRESDEIHESLRKTMPGWRPALQSVATTRDAPHSAIWRGSDGRFSFQSWWGESPLKGLGLAGATCGAVADLIQSYLDERPGTLGLHCGAVRIGIQLVAFTGPYRAGKSTLVTRLGAEPDCALFCDDILPIEPDGTALALGVQPRLRLPLPDGISSGFRDYVARAKTIHDHRYAFVSDPQQAALGTSAPLSAMVVLCRKDGARARFHQLDTSDAAAFVIRQNIADPGDADSHYDRIEGLVENLVCLTLVYSDLEEAVALIRDTFGQSHVPDLQESLAPPLMMNDPADAAEPADLRKEFARAEDVVMRRIGSDMFLWQMETRSFFRLNHVGGAVWILLETRQPGSSIVATLEKVFPHAPAQVVEHDVAKLLGQLQKRGLVDP</sequence>
<organism evidence="1 2">
    <name type="scientific">Lutimaribacter degradans</name>
    <dbReference type="NCBI Taxonomy" id="2945989"/>
    <lineage>
        <taxon>Bacteria</taxon>
        <taxon>Pseudomonadati</taxon>
        <taxon>Pseudomonadota</taxon>
        <taxon>Alphaproteobacteria</taxon>
        <taxon>Rhodobacterales</taxon>
        <taxon>Roseobacteraceae</taxon>
        <taxon>Lutimaribacter</taxon>
    </lineage>
</organism>